<dbReference type="Proteomes" id="UP001596297">
    <property type="component" value="Unassembled WGS sequence"/>
</dbReference>
<comment type="caution">
    <text evidence="7">The sequence shown here is derived from an EMBL/GenBank/DDBJ whole genome shotgun (WGS) entry which is preliminary data.</text>
</comment>
<dbReference type="InterPro" id="IPR050288">
    <property type="entry name" value="Cellulose_deg_GH3"/>
</dbReference>
<evidence type="ECO:0000259" key="6">
    <source>
        <dbReference type="Pfam" id="PF01915"/>
    </source>
</evidence>
<dbReference type="SUPFAM" id="SSF51445">
    <property type="entry name" value="(Trans)glycosidases"/>
    <property type="match status" value="1"/>
</dbReference>
<organism evidence="7 8">
    <name type="scientific">Deinococcus lacus</name>
    <dbReference type="NCBI Taxonomy" id="392561"/>
    <lineage>
        <taxon>Bacteria</taxon>
        <taxon>Thermotogati</taxon>
        <taxon>Deinococcota</taxon>
        <taxon>Deinococci</taxon>
        <taxon>Deinococcales</taxon>
        <taxon>Deinococcaceae</taxon>
        <taxon>Deinococcus</taxon>
    </lineage>
</organism>
<dbReference type="PANTHER" id="PTHR42715:SF10">
    <property type="entry name" value="BETA-GLUCOSIDASE"/>
    <property type="match status" value="1"/>
</dbReference>
<dbReference type="InterPro" id="IPR001764">
    <property type="entry name" value="Glyco_hydro_3_N"/>
</dbReference>
<dbReference type="PRINTS" id="PR00133">
    <property type="entry name" value="GLHYDRLASE3"/>
</dbReference>
<gene>
    <name evidence="7" type="ORF">ACFP81_01985</name>
</gene>
<protein>
    <submittedName>
        <fullName evidence="7">Glycoside hydrolase family 3 C-terminal domain-containing protein</fullName>
    </submittedName>
</protein>
<evidence type="ECO:0000256" key="4">
    <source>
        <dbReference type="RuleBase" id="RU361161"/>
    </source>
</evidence>
<comment type="similarity">
    <text evidence="1 4">Belongs to the glycosyl hydrolase 3 family.</text>
</comment>
<dbReference type="InterPro" id="IPR036881">
    <property type="entry name" value="Glyco_hydro_3_C_sf"/>
</dbReference>
<dbReference type="Gene3D" id="3.40.50.1700">
    <property type="entry name" value="Glycoside hydrolase family 3 C-terminal domain"/>
    <property type="match status" value="1"/>
</dbReference>
<dbReference type="GO" id="GO:0016787">
    <property type="term" value="F:hydrolase activity"/>
    <property type="evidence" value="ECO:0007669"/>
    <property type="project" value="UniProtKB-KW"/>
</dbReference>
<evidence type="ECO:0000256" key="1">
    <source>
        <dbReference type="ARBA" id="ARBA00005336"/>
    </source>
</evidence>
<dbReference type="PROSITE" id="PS00775">
    <property type="entry name" value="GLYCOSYL_HYDROL_F3"/>
    <property type="match status" value="1"/>
</dbReference>
<dbReference type="Gene3D" id="3.20.20.300">
    <property type="entry name" value="Glycoside hydrolase, family 3, N-terminal domain"/>
    <property type="match status" value="1"/>
</dbReference>
<dbReference type="InterPro" id="IPR013783">
    <property type="entry name" value="Ig-like_fold"/>
</dbReference>
<evidence type="ECO:0000256" key="2">
    <source>
        <dbReference type="ARBA" id="ARBA00022801"/>
    </source>
</evidence>
<keyword evidence="8" id="KW-1185">Reference proteome</keyword>
<dbReference type="Gene3D" id="2.60.40.10">
    <property type="entry name" value="Immunoglobulins"/>
    <property type="match status" value="1"/>
</dbReference>
<dbReference type="EMBL" id="JBHSWD010000001">
    <property type="protein sequence ID" value="MFC6590920.1"/>
    <property type="molecule type" value="Genomic_DNA"/>
</dbReference>
<evidence type="ECO:0000313" key="7">
    <source>
        <dbReference type="EMBL" id="MFC6590920.1"/>
    </source>
</evidence>
<sequence>MLELRTGRDFWHARAVPELGLEAVFMTDGPHGVRKQNSDPRRVNLTTTEPATCFPTASALAASWNPELLREIGAALGREARALGVGVLLGPGLNIKRSPLCGRNFEYFSEDPLLSGTLASAYVSGVQSRGVAACPKHLAANNQEHRRMTIDTLADERALREIYLPGFEQVVRQAKPWAMMAAYNGLNGRYCTESPWLLGTVLRREWGYQGVVISDWGAVNDRTQAARAGLDLEMPGLSGDLTGGMSQALLDGRLTPEQVSESARRLLDLLSRVQPTGPFPQDEDGLPSLSARAQEAHHALARRAAAESCVLLKNEGGLLPLKEGQSIAVLGAMAQEPRYQGAGSSVITPTCLDTPLEELRQVLGTGQVTYAPGYIRHEGTTTEELLLQARAAARQADVTLVFVGLPEVFEVEGVDRKHLDLPHSHRELIDAALEVSEHVVIILQNGAPVVMPWHRRVPAILEAYLGGQAGGGALADLLTGRVNPSGKLAESFPLRLEDTPCHAFFPGDPKTAEYRESVYVGYRYYDSVEAPVLFPFGHGLSYTQFEYSDLQLSRTEFGGDDGLEVRLRVTNVGPVRGPKLFSFT</sequence>
<dbReference type="SUPFAM" id="SSF52279">
    <property type="entry name" value="Beta-D-glucan exohydrolase, C-terminal domain"/>
    <property type="match status" value="1"/>
</dbReference>
<dbReference type="InterPro" id="IPR019800">
    <property type="entry name" value="Glyco_hydro_3_AS"/>
</dbReference>
<dbReference type="Pfam" id="PF00933">
    <property type="entry name" value="Glyco_hydro_3"/>
    <property type="match status" value="1"/>
</dbReference>
<keyword evidence="4" id="KW-0326">Glycosidase</keyword>
<dbReference type="Pfam" id="PF01915">
    <property type="entry name" value="Glyco_hydro_3_C"/>
    <property type="match status" value="1"/>
</dbReference>
<dbReference type="RefSeq" id="WP_380081927.1">
    <property type="nucleotide sequence ID" value="NZ_JBHSWD010000001.1"/>
</dbReference>
<reference evidence="8" key="1">
    <citation type="journal article" date="2019" name="Int. J. Syst. Evol. Microbiol.">
        <title>The Global Catalogue of Microorganisms (GCM) 10K type strain sequencing project: providing services to taxonomists for standard genome sequencing and annotation.</title>
        <authorList>
            <consortium name="The Broad Institute Genomics Platform"/>
            <consortium name="The Broad Institute Genome Sequencing Center for Infectious Disease"/>
            <person name="Wu L."/>
            <person name="Ma J."/>
        </authorList>
    </citation>
    <scope>NUCLEOTIDE SEQUENCE [LARGE SCALE GENOMIC DNA]</scope>
    <source>
        <strain evidence="8">CGMCC 1.15772</strain>
    </source>
</reference>
<dbReference type="InterPro" id="IPR017853">
    <property type="entry name" value="GH"/>
</dbReference>
<dbReference type="PANTHER" id="PTHR42715">
    <property type="entry name" value="BETA-GLUCOSIDASE"/>
    <property type="match status" value="1"/>
</dbReference>
<accession>A0ABW1YBR7</accession>
<dbReference type="InterPro" id="IPR002772">
    <property type="entry name" value="Glyco_hydro_3_C"/>
</dbReference>
<proteinExistence type="inferred from homology"/>
<evidence type="ECO:0000259" key="5">
    <source>
        <dbReference type="Pfam" id="PF00933"/>
    </source>
</evidence>
<dbReference type="InterPro" id="IPR036962">
    <property type="entry name" value="Glyco_hydro_3_N_sf"/>
</dbReference>
<keyword evidence="2 4" id="KW-0378">Hydrolase</keyword>
<feature type="domain" description="Glycoside hydrolase family 3 N-terminal" evidence="5">
    <location>
        <begin position="50"/>
        <end position="268"/>
    </location>
</feature>
<evidence type="ECO:0000256" key="3">
    <source>
        <dbReference type="ARBA" id="ARBA00023277"/>
    </source>
</evidence>
<feature type="domain" description="Glycoside hydrolase family 3 C-terminal" evidence="6">
    <location>
        <begin position="310"/>
        <end position="542"/>
    </location>
</feature>
<name>A0ABW1YBR7_9DEIO</name>
<evidence type="ECO:0000313" key="8">
    <source>
        <dbReference type="Proteomes" id="UP001596297"/>
    </source>
</evidence>
<keyword evidence="3" id="KW-0119">Carbohydrate metabolism</keyword>